<dbReference type="InParanoid" id="A0A0B2UL09"/>
<dbReference type="RefSeq" id="XP_014564095.1">
    <property type="nucleotide sequence ID" value="XM_014708609.1"/>
</dbReference>
<dbReference type="STRING" id="1354746.A0A0B2UL09"/>
<dbReference type="AlphaFoldDB" id="A0A0B2UL09"/>
<dbReference type="GO" id="GO:0005634">
    <property type="term" value="C:nucleus"/>
    <property type="evidence" value="ECO:0007669"/>
    <property type="project" value="EnsemblFungi"/>
</dbReference>
<dbReference type="InterPro" id="IPR003226">
    <property type="entry name" value="MYG1_exonuclease"/>
</dbReference>
<dbReference type="PANTHER" id="PTHR11215:SF1">
    <property type="entry name" value="MYG1 EXONUCLEASE"/>
    <property type="match status" value="1"/>
</dbReference>
<dbReference type="HOGENOM" id="CLU_051576_0_0_1"/>
<evidence type="ECO:0000256" key="1">
    <source>
        <dbReference type="ARBA" id="ARBA00010105"/>
    </source>
</evidence>
<dbReference type="VEuPathDB" id="MicrosporidiaDB:M896_030380"/>
<evidence type="ECO:0000313" key="2">
    <source>
        <dbReference type="EMBL" id="KHN70053.1"/>
    </source>
</evidence>
<dbReference type="PANTHER" id="PTHR11215">
    <property type="entry name" value="METAL DEPENDENT HYDROLASE - RELATED"/>
    <property type="match status" value="1"/>
</dbReference>
<organism evidence="2 3">
    <name type="scientific">Ordospora colligata OC4</name>
    <dbReference type="NCBI Taxonomy" id="1354746"/>
    <lineage>
        <taxon>Eukaryota</taxon>
        <taxon>Fungi</taxon>
        <taxon>Fungi incertae sedis</taxon>
        <taxon>Microsporidia</taxon>
        <taxon>Ordosporidae</taxon>
        <taxon>Ordospora</taxon>
    </lineage>
</organism>
<dbReference type="Pfam" id="PF03690">
    <property type="entry name" value="MYG1_exonuc"/>
    <property type="match status" value="1"/>
</dbReference>
<comment type="caution">
    <text evidence="2">The sequence shown here is derived from an EMBL/GenBank/DDBJ whole genome shotgun (WGS) entry which is preliminary data.</text>
</comment>
<name>A0A0B2UL09_9MICR</name>
<dbReference type="GO" id="GO:0005737">
    <property type="term" value="C:cytoplasm"/>
    <property type="evidence" value="ECO:0007669"/>
    <property type="project" value="TreeGrafter"/>
</dbReference>
<proteinExistence type="inferred from homology"/>
<protein>
    <submittedName>
        <fullName evidence="2">Myg1-like protein</fullName>
    </submittedName>
</protein>
<dbReference type="GeneID" id="26261322"/>
<sequence>MKLVTHNGRFHYDEVLSTAMLLRMYPKAEVERTRDKAAFEQGDIVYDVGGVFDPEKRRFDHHQPSFTETFSEKYNIKLSSCGLVFKYMHKNFLSLYGIKPDIKIYQTIVDKIYSEFFLYADAIDNGCDINGSVSIRSMPDFVASFNPDENSGDMEKIRFNEVLEIVGRDLDNYMDRVSRWANNYVYVEQKVSEVDDEFLVLDRYCNPDLILEVEKKYNKNIKIIIFPSVDVYKVIAIPKFKGTFETKNPLKKEWRGLKDEELVEVSGIEGSVFVHISGFLGINKTLPNAIKMAEMSLEANTE</sequence>
<dbReference type="OrthoDB" id="10265310at2759"/>
<dbReference type="EMBL" id="JOKQ01000003">
    <property type="protein sequence ID" value="KHN70053.1"/>
    <property type="molecule type" value="Genomic_DNA"/>
</dbReference>
<dbReference type="GO" id="GO:0000785">
    <property type="term" value="C:chromatin"/>
    <property type="evidence" value="ECO:0007669"/>
    <property type="project" value="EnsemblFungi"/>
</dbReference>
<comment type="similarity">
    <text evidence="1">Belongs to the MYG1 family.</text>
</comment>
<gene>
    <name evidence="2" type="ORF">M896_030380</name>
</gene>
<keyword evidence="3" id="KW-1185">Reference proteome</keyword>
<dbReference type="FunCoup" id="A0A0B2UL09">
    <property type="interactions" value="381"/>
</dbReference>
<dbReference type="GO" id="GO:1901857">
    <property type="term" value="P:positive regulation of cellular respiration"/>
    <property type="evidence" value="ECO:0007669"/>
    <property type="project" value="EnsemblFungi"/>
</dbReference>
<evidence type="ECO:0000313" key="3">
    <source>
        <dbReference type="Proteomes" id="UP000031056"/>
    </source>
</evidence>
<dbReference type="Proteomes" id="UP000031056">
    <property type="component" value="Unassembled WGS sequence"/>
</dbReference>
<reference evidence="2 3" key="1">
    <citation type="journal article" date="2014" name="MBio">
        <title>The Ordospora colligata genome; evolution of extreme reduction in microsporidia and host-to-parasite horizontal gene transfer.</title>
        <authorList>
            <person name="Pombert J.-F."/>
            <person name="Haag K.L."/>
            <person name="Beidas S."/>
            <person name="Ebert D."/>
            <person name="Keeling P.J."/>
        </authorList>
    </citation>
    <scope>NUCLEOTIDE SEQUENCE [LARGE SCALE GENOMIC DNA]</scope>
    <source>
        <strain evidence="2 3">OC4</strain>
    </source>
</reference>
<accession>A0A0B2UL09</accession>